<protein>
    <recommendedName>
        <fullName evidence="7">Large ribosomal subunit protein mL40</fullName>
    </recommendedName>
    <alternativeName>
        <fullName evidence="8">39S ribosomal protein L40, mitochondrial</fullName>
    </alternativeName>
</protein>
<evidence type="ECO:0000256" key="1">
    <source>
        <dbReference type="ARBA" id="ARBA00004173"/>
    </source>
</evidence>
<dbReference type="Proteomes" id="UP000291343">
    <property type="component" value="Unassembled WGS sequence"/>
</dbReference>
<evidence type="ECO:0000256" key="8">
    <source>
        <dbReference type="ARBA" id="ARBA00083752"/>
    </source>
</evidence>
<comment type="caution">
    <text evidence="10">The sequence shown here is derived from an EMBL/GenBank/DDBJ whole genome shotgun (WGS) entry which is preliminary data.</text>
</comment>
<keyword evidence="11" id="KW-1185">Reference proteome</keyword>
<proteinExistence type="inferred from homology"/>
<comment type="similarity">
    <text evidence="2">Belongs to the mitochondrion-specific ribosomal protein mL40 family.</text>
</comment>
<sequence>MLSFLHGPLKFLPTISQPLGGVLQRQISTGSSLYFKLTDCFFAEPLKKKRRLDPAIVRAREDRKKRKLEKQIRRKEKGSRQLKPIDECEVPEVLLKDEKKLRVRQVEKLTEQEVIGRVRILKAWAGYRRKQSFNDIQMMDRLMFSQQHALDELRKESEYLYQEAIKIDENLINRTMKGPMKTPPKENYASPDGEYIDTSKKW</sequence>
<feature type="region of interest" description="Disordered" evidence="9">
    <location>
        <begin position="175"/>
        <end position="202"/>
    </location>
</feature>
<dbReference type="InterPro" id="IPR039145">
    <property type="entry name" value="Ribosomal_mL40_metazoa/plant"/>
</dbReference>
<evidence type="ECO:0000256" key="6">
    <source>
        <dbReference type="ARBA" id="ARBA00023274"/>
    </source>
</evidence>
<dbReference type="Pfam" id="PF09812">
    <property type="entry name" value="MRP-L28"/>
    <property type="match status" value="1"/>
</dbReference>
<keyword evidence="3" id="KW-0809">Transit peptide</keyword>
<dbReference type="EMBL" id="QKKF02004374">
    <property type="protein sequence ID" value="RZF47393.1"/>
    <property type="molecule type" value="Genomic_DNA"/>
</dbReference>
<evidence type="ECO:0000256" key="7">
    <source>
        <dbReference type="ARBA" id="ARBA00035192"/>
    </source>
</evidence>
<dbReference type="OrthoDB" id="5977625at2759"/>
<dbReference type="FunFam" id="6.10.250.3440:FF:000001">
    <property type="entry name" value="Mitochondrial ribosomal protein L40"/>
    <property type="match status" value="1"/>
</dbReference>
<gene>
    <name evidence="10" type="ORF">LSTR_LSTR009132</name>
</gene>
<reference evidence="10 11" key="1">
    <citation type="journal article" date="2017" name="Gigascience">
        <title>Genome sequence of the small brown planthopper, Laodelphax striatellus.</title>
        <authorList>
            <person name="Zhu J."/>
            <person name="Jiang F."/>
            <person name="Wang X."/>
            <person name="Yang P."/>
            <person name="Bao Y."/>
            <person name="Zhao W."/>
            <person name="Wang W."/>
            <person name="Lu H."/>
            <person name="Wang Q."/>
            <person name="Cui N."/>
            <person name="Li J."/>
            <person name="Chen X."/>
            <person name="Luo L."/>
            <person name="Yu J."/>
            <person name="Kang L."/>
            <person name="Cui F."/>
        </authorList>
    </citation>
    <scope>NUCLEOTIDE SEQUENCE [LARGE SCALE GENOMIC DNA]</scope>
    <source>
        <strain evidence="10">Lst14</strain>
    </source>
</reference>
<dbReference type="AlphaFoldDB" id="A0A482XND0"/>
<keyword evidence="6" id="KW-0687">Ribonucleoprotein</keyword>
<dbReference type="SMR" id="A0A482XND0"/>
<evidence type="ECO:0000256" key="3">
    <source>
        <dbReference type="ARBA" id="ARBA00022946"/>
    </source>
</evidence>
<dbReference type="FunCoup" id="A0A482XND0">
    <property type="interactions" value="846"/>
</dbReference>
<name>A0A482XND0_LAOST</name>
<dbReference type="Gene3D" id="6.10.250.3440">
    <property type="match status" value="1"/>
</dbReference>
<dbReference type="STRING" id="195883.A0A482XND0"/>
<evidence type="ECO:0000256" key="9">
    <source>
        <dbReference type="SAM" id="MobiDB-lite"/>
    </source>
</evidence>
<evidence type="ECO:0000256" key="2">
    <source>
        <dbReference type="ARBA" id="ARBA00009360"/>
    </source>
</evidence>
<evidence type="ECO:0000256" key="4">
    <source>
        <dbReference type="ARBA" id="ARBA00022980"/>
    </source>
</evidence>
<comment type="subcellular location">
    <subcellularLocation>
        <location evidence="1">Mitochondrion</location>
    </subcellularLocation>
</comment>
<evidence type="ECO:0000313" key="11">
    <source>
        <dbReference type="Proteomes" id="UP000291343"/>
    </source>
</evidence>
<keyword evidence="4" id="KW-0689">Ribosomal protein</keyword>
<evidence type="ECO:0000256" key="5">
    <source>
        <dbReference type="ARBA" id="ARBA00023128"/>
    </source>
</evidence>
<dbReference type="GO" id="GO:0005762">
    <property type="term" value="C:mitochondrial large ribosomal subunit"/>
    <property type="evidence" value="ECO:0007669"/>
    <property type="project" value="InterPro"/>
</dbReference>
<dbReference type="InterPro" id="IPR019192">
    <property type="entry name" value="Ribosomal_mL40"/>
</dbReference>
<dbReference type="PANTHER" id="PTHR13359:SF2">
    <property type="entry name" value="LARGE RIBOSOMAL SUBUNIT PROTEIN ML40"/>
    <property type="match status" value="1"/>
</dbReference>
<keyword evidence="5" id="KW-0496">Mitochondrion</keyword>
<dbReference type="InParanoid" id="A0A482XND0"/>
<organism evidence="10 11">
    <name type="scientific">Laodelphax striatellus</name>
    <name type="common">Small brown planthopper</name>
    <name type="synonym">Delphax striatella</name>
    <dbReference type="NCBI Taxonomy" id="195883"/>
    <lineage>
        <taxon>Eukaryota</taxon>
        <taxon>Metazoa</taxon>
        <taxon>Ecdysozoa</taxon>
        <taxon>Arthropoda</taxon>
        <taxon>Hexapoda</taxon>
        <taxon>Insecta</taxon>
        <taxon>Pterygota</taxon>
        <taxon>Neoptera</taxon>
        <taxon>Paraneoptera</taxon>
        <taxon>Hemiptera</taxon>
        <taxon>Auchenorrhyncha</taxon>
        <taxon>Fulgoroidea</taxon>
        <taxon>Delphacidae</taxon>
        <taxon>Criomorphinae</taxon>
        <taxon>Laodelphax</taxon>
    </lineage>
</organism>
<accession>A0A482XND0</accession>
<evidence type="ECO:0000313" key="10">
    <source>
        <dbReference type="EMBL" id="RZF47393.1"/>
    </source>
</evidence>
<dbReference type="PANTHER" id="PTHR13359">
    <property type="entry name" value="39S RIBOSOMAL PROTEIN L40, MITOCHONDRIAL"/>
    <property type="match status" value="1"/>
</dbReference>